<gene>
    <name evidence="3" type="ORF">SAMN02745121_02990</name>
</gene>
<name>A0A1I1XPF5_9BACT</name>
<sequence>MLRRALATGCLALVTTSCMSEQTCPERQPHRQPASTASAWVEVTAPRDVSLLQAAARVVLPGDRQGVIRPIYRARIARFHVQAGDRVRVGQPVVDVVMPEVVVAAADYRGAQLRGAAQTARRDKLGRMRDEGLVSERDVFEVATRAAEVEQQALTAAATLRAAGIDPARSRGLLHEPEVTLTSDIDGVVRELHGRLGEVVEGGALPIAVIVGEGQPRVEARFLHAPPARATMRFHAVDGSVWPLKPEPLARTVEADDGAVVMWFEAEGDRLAAPGLRGTVEAVSDEPGVVQVPAGALQREGDALIVHRRRDGQITAVPVELLMASGASALVRPKDPSQLVEGDRVAEDALAHQRARAGAGA</sequence>
<keyword evidence="1" id="KW-0813">Transport</keyword>
<reference evidence="4" key="1">
    <citation type="submission" date="2016-10" db="EMBL/GenBank/DDBJ databases">
        <authorList>
            <person name="Varghese N."/>
            <person name="Submissions S."/>
        </authorList>
    </citation>
    <scope>NUCLEOTIDE SEQUENCE [LARGE SCALE GENOMIC DNA]</scope>
    <source>
        <strain evidence="4">ATCC 25963</strain>
    </source>
</reference>
<dbReference type="GO" id="GO:0030313">
    <property type="term" value="C:cell envelope"/>
    <property type="evidence" value="ECO:0007669"/>
    <property type="project" value="TreeGrafter"/>
</dbReference>
<protein>
    <submittedName>
        <fullName evidence="3">Multidrug efflux pump subunit AcrA (Membrane-fusion protein)</fullName>
    </submittedName>
</protein>
<evidence type="ECO:0000313" key="3">
    <source>
        <dbReference type="EMBL" id="SFE09215.1"/>
    </source>
</evidence>
<feature type="signal peptide" evidence="2">
    <location>
        <begin position="1"/>
        <end position="20"/>
    </location>
</feature>
<feature type="chain" id="PRO_5011629630" evidence="2">
    <location>
        <begin position="21"/>
        <end position="361"/>
    </location>
</feature>
<dbReference type="RefSeq" id="WP_096331160.1">
    <property type="nucleotide sequence ID" value="NZ_FOMX01000008.1"/>
</dbReference>
<accession>A0A1I1XPF5</accession>
<dbReference type="GO" id="GO:0060003">
    <property type="term" value="P:copper ion export"/>
    <property type="evidence" value="ECO:0007669"/>
    <property type="project" value="TreeGrafter"/>
</dbReference>
<dbReference type="PANTHER" id="PTHR30097">
    <property type="entry name" value="CATION EFFLUX SYSTEM PROTEIN CUSB"/>
    <property type="match status" value="1"/>
</dbReference>
<keyword evidence="2" id="KW-0732">Signal</keyword>
<dbReference type="Proteomes" id="UP000199400">
    <property type="component" value="Unassembled WGS sequence"/>
</dbReference>
<evidence type="ECO:0000256" key="2">
    <source>
        <dbReference type="SAM" id="SignalP"/>
    </source>
</evidence>
<dbReference type="InterPro" id="IPR051909">
    <property type="entry name" value="MFP_Cation_Efflux"/>
</dbReference>
<dbReference type="GO" id="GO:0015679">
    <property type="term" value="P:plasma membrane copper ion transport"/>
    <property type="evidence" value="ECO:0007669"/>
    <property type="project" value="TreeGrafter"/>
</dbReference>
<dbReference type="STRING" id="54.SAMN02745121_02990"/>
<keyword evidence="4" id="KW-1185">Reference proteome</keyword>
<dbReference type="EMBL" id="FOMX01000008">
    <property type="protein sequence ID" value="SFE09215.1"/>
    <property type="molecule type" value="Genomic_DNA"/>
</dbReference>
<evidence type="ECO:0000256" key="1">
    <source>
        <dbReference type="ARBA" id="ARBA00022448"/>
    </source>
</evidence>
<dbReference type="Gene3D" id="2.40.50.100">
    <property type="match status" value="1"/>
</dbReference>
<dbReference type="Gene3D" id="1.10.287.470">
    <property type="entry name" value="Helix hairpin bin"/>
    <property type="match status" value="1"/>
</dbReference>
<evidence type="ECO:0000313" key="4">
    <source>
        <dbReference type="Proteomes" id="UP000199400"/>
    </source>
</evidence>
<dbReference type="PANTHER" id="PTHR30097:SF4">
    <property type="entry name" value="SLR6042 PROTEIN"/>
    <property type="match status" value="1"/>
</dbReference>
<proteinExistence type="predicted"/>
<dbReference type="PROSITE" id="PS51257">
    <property type="entry name" value="PROKAR_LIPOPROTEIN"/>
    <property type="match status" value="1"/>
</dbReference>
<dbReference type="AlphaFoldDB" id="A0A1I1XPF5"/>
<organism evidence="3 4">
    <name type="scientific">Nannocystis exedens</name>
    <dbReference type="NCBI Taxonomy" id="54"/>
    <lineage>
        <taxon>Bacteria</taxon>
        <taxon>Pseudomonadati</taxon>
        <taxon>Myxococcota</taxon>
        <taxon>Polyangia</taxon>
        <taxon>Nannocystales</taxon>
        <taxon>Nannocystaceae</taxon>
        <taxon>Nannocystis</taxon>
    </lineage>
</organism>